<gene>
    <name evidence="1" type="ORF">D0Z00_000287</name>
</gene>
<organism evidence="1 2">
    <name type="scientific">Geotrichum galactomycetum</name>
    <dbReference type="NCBI Taxonomy" id="27317"/>
    <lineage>
        <taxon>Eukaryota</taxon>
        <taxon>Fungi</taxon>
        <taxon>Dikarya</taxon>
        <taxon>Ascomycota</taxon>
        <taxon>Saccharomycotina</taxon>
        <taxon>Dipodascomycetes</taxon>
        <taxon>Dipodascales</taxon>
        <taxon>Dipodascaceae</taxon>
        <taxon>Geotrichum</taxon>
    </lineage>
</organism>
<comment type="caution">
    <text evidence="1">The sequence shown here is derived from an EMBL/GenBank/DDBJ whole genome shotgun (WGS) entry which is preliminary data.</text>
</comment>
<keyword evidence="2" id="KW-1185">Reference proteome</keyword>
<reference evidence="1 2" key="1">
    <citation type="journal article" date="2020" name="Front. Microbiol.">
        <title>Phenotypic and Genetic Characterization of the Cheese Ripening Yeast Geotrichum candidum.</title>
        <authorList>
            <person name="Perkins V."/>
            <person name="Vignola S."/>
            <person name="Lessard M.H."/>
            <person name="Plante P.L."/>
            <person name="Corbeil J."/>
            <person name="Dugat-Bony E."/>
            <person name="Frenette M."/>
            <person name="Labrie S."/>
        </authorList>
    </citation>
    <scope>NUCLEOTIDE SEQUENCE [LARGE SCALE GENOMIC DNA]</scope>
    <source>
        <strain evidence="1 2">LMA-1147</strain>
    </source>
</reference>
<accession>A0ACB6VA98</accession>
<evidence type="ECO:0000313" key="2">
    <source>
        <dbReference type="Proteomes" id="UP000744676"/>
    </source>
</evidence>
<protein>
    <submittedName>
        <fullName evidence="1">Uncharacterized protein</fullName>
    </submittedName>
</protein>
<sequence length="562" mass="62569">MHLMYTLNNEGQRVYTLKKTTESGEITKSAHPARFSPDDKYSRQRSRLLLQPPGHVVVDIKVESCFFKNSCPESSKDGWYRVPKELGLGKRWSQTSFIYVKRVDEKTLEAGSNVVLDATVVDPKLASNQLPPYVINDVSPETDSESVKPLDVSNAGWVKRDHGLWIKLGKGRAKNAVTAVDVLFGEDAVDPRLSWHLSEGYIDGLASQPRLSVRIGPRQEKPEVSLRVQKAGKFKVLQLADLHFSTGFGKCLDPYPDNPVDCKADLRTLSFVTKVLDDEKPDYVVMTGDQIFGDASPDSETAMLKVVAPLIKRKIPYSMVFGNHDHEGSLSRADLMHFVSLLPYSLSESGPANISGVGNYVIQALGPKSNHPALSFYFLDSHSRSPNPKIHPGYDWIKQDQLDFIQDKHKELKPEQDEYSHIHMSMAFFHIPLPEYTDYTQQFVGQYRESCTAPRYNSGALDVLKDIGVRVLSVGHDHANNFCMDYAKNGTDVYLCYGGGTGEGGYGGYGGLIRGVRVFDVNTQSDSISTYKLLHTAPYERIDEQVLVNSGAVVPLQATEQS</sequence>
<dbReference type="EMBL" id="QVQA01000004">
    <property type="protein sequence ID" value="KAF5102577.1"/>
    <property type="molecule type" value="Genomic_DNA"/>
</dbReference>
<proteinExistence type="predicted"/>
<evidence type="ECO:0000313" key="1">
    <source>
        <dbReference type="EMBL" id="KAF5102577.1"/>
    </source>
</evidence>
<name>A0ACB6VA98_9ASCO</name>
<dbReference type="Proteomes" id="UP000744676">
    <property type="component" value="Unassembled WGS sequence"/>
</dbReference>